<sequence length="237" mass="25542">MATASVVSRVRLPLNGVAPVLVQPVSCNYNALGFMPLEASYAVTSFPPYHQPQLPRLSLSYDLVTPLPPMPLPPMAVPLDGQYSTPMRSVALPSFTNSWPAPRPLYIQVPASPIKSEGNGHSATEELLPTTDMEEKLHSAEAPPGPTSTPLPDHSLSPFTLNSLTTEEERPTTTIPPEEGDNDPAPIPIPSLSKPINNEPELGFSFTPSLEDVETTRYLRFTGISVVLLSSSPFFSA</sequence>
<evidence type="ECO:0000256" key="1">
    <source>
        <dbReference type="SAM" id="MobiDB-lite"/>
    </source>
</evidence>
<evidence type="ECO:0000313" key="3">
    <source>
        <dbReference type="Proteomes" id="UP000252519"/>
    </source>
</evidence>
<name>A0A368H4Y3_ANCCA</name>
<dbReference type="AlphaFoldDB" id="A0A368H4Y3"/>
<accession>A0A368H4Y3</accession>
<gene>
    <name evidence="2" type="ORF">ANCCAN_03312</name>
</gene>
<dbReference type="Proteomes" id="UP000252519">
    <property type="component" value="Unassembled WGS sequence"/>
</dbReference>
<dbReference type="EMBL" id="JOJR01000021">
    <property type="protein sequence ID" value="RCN50699.1"/>
    <property type="molecule type" value="Genomic_DNA"/>
</dbReference>
<organism evidence="2 3">
    <name type="scientific">Ancylostoma caninum</name>
    <name type="common">Dog hookworm</name>
    <dbReference type="NCBI Taxonomy" id="29170"/>
    <lineage>
        <taxon>Eukaryota</taxon>
        <taxon>Metazoa</taxon>
        <taxon>Ecdysozoa</taxon>
        <taxon>Nematoda</taxon>
        <taxon>Chromadorea</taxon>
        <taxon>Rhabditida</taxon>
        <taxon>Rhabditina</taxon>
        <taxon>Rhabditomorpha</taxon>
        <taxon>Strongyloidea</taxon>
        <taxon>Ancylostomatidae</taxon>
        <taxon>Ancylostomatinae</taxon>
        <taxon>Ancylostoma</taxon>
    </lineage>
</organism>
<feature type="region of interest" description="Disordered" evidence="1">
    <location>
        <begin position="135"/>
        <end position="184"/>
    </location>
</feature>
<proteinExistence type="predicted"/>
<keyword evidence="3" id="KW-1185">Reference proteome</keyword>
<protein>
    <submittedName>
        <fullName evidence="2">Uncharacterized protein</fullName>
    </submittedName>
</protein>
<evidence type="ECO:0000313" key="2">
    <source>
        <dbReference type="EMBL" id="RCN50699.1"/>
    </source>
</evidence>
<reference evidence="2 3" key="1">
    <citation type="submission" date="2014-10" db="EMBL/GenBank/DDBJ databases">
        <title>Draft genome of the hookworm Ancylostoma caninum.</title>
        <authorList>
            <person name="Mitreva M."/>
        </authorList>
    </citation>
    <scope>NUCLEOTIDE SEQUENCE [LARGE SCALE GENOMIC DNA]</scope>
    <source>
        <strain evidence="2 3">Baltimore</strain>
    </source>
</reference>
<comment type="caution">
    <text evidence="2">The sequence shown here is derived from an EMBL/GenBank/DDBJ whole genome shotgun (WGS) entry which is preliminary data.</text>
</comment>